<evidence type="ECO:0000313" key="4">
    <source>
        <dbReference type="Proteomes" id="UP000694844"/>
    </source>
</evidence>
<evidence type="ECO:0000256" key="1">
    <source>
        <dbReference type="ARBA" id="ARBA00016556"/>
    </source>
</evidence>
<evidence type="ECO:0000313" key="5">
    <source>
        <dbReference type="RefSeq" id="XP_022320139.1"/>
    </source>
</evidence>
<dbReference type="AlphaFoldDB" id="A0A8B8CY20"/>
<dbReference type="CDD" id="cd04753">
    <property type="entry name" value="Commd5_HCaRG"/>
    <property type="match status" value="1"/>
</dbReference>
<dbReference type="PROSITE" id="PS51269">
    <property type="entry name" value="COMM"/>
    <property type="match status" value="1"/>
</dbReference>
<organism evidence="4 5">
    <name type="scientific">Crassostrea virginica</name>
    <name type="common">Eastern oyster</name>
    <dbReference type="NCBI Taxonomy" id="6565"/>
    <lineage>
        <taxon>Eukaryota</taxon>
        <taxon>Metazoa</taxon>
        <taxon>Spiralia</taxon>
        <taxon>Lophotrochozoa</taxon>
        <taxon>Mollusca</taxon>
        <taxon>Bivalvia</taxon>
        <taxon>Autobranchia</taxon>
        <taxon>Pteriomorphia</taxon>
        <taxon>Ostreida</taxon>
        <taxon>Ostreoidea</taxon>
        <taxon>Ostreidae</taxon>
        <taxon>Crassostrea</taxon>
    </lineage>
</organism>
<feature type="domain" description="COMM" evidence="3">
    <location>
        <begin position="147"/>
        <end position="211"/>
    </location>
</feature>
<evidence type="ECO:0000256" key="2">
    <source>
        <dbReference type="ARBA" id="ARBA00093452"/>
    </source>
</evidence>
<dbReference type="Pfam" id="PF07258">
    <property type="entry name" value="COMM_domain"/>
    <property type="match status" value="1"/>
</dbReference>
<dbReference type="RefSeq" id="XP_022320139.1">
    <property type="nucleotide sequence ID" value="XM_022464431.1"/>
</dbReference>
<accession>A0A8B8CY20</accession>
<gene>
    <name evidence="5" type="primary">LOC111122620</name>
</gene>
<dbReference type="PANTHER" id="PTHR15666:SF1">
    <property type="entry name" value="COMM DOMAIN-CONTAINING PROTEIN 5"/>
    <property type="match status" value="1"/>
</dbReference>
<dbReference type="GO" id="GO:0005634">
    <property type="term" value="C:nucleus"/>
    <property type="evidence" value="ECO:0007669"/>
    <property type="project" value="TreeGrafter"/>
</dbReference>
<comment type="similarity">
    <text evidence="2">Belongs to the COMM domain-containing protein 5 family.</text>
</comment>
<dbReference type="PANTHER" id="PTHR15666">
    <property type="entry name" value="COMM DOMAIN CONTAINING PROTEIN 5"/>
    <property type="match status" value="1"/>
</dbReference>
<keyword evidence="4" id="KW-1185">Reference proteome</keyword>
<reference evidence="5" key="1">
    <citation type="submission" date="2025-08" db="UniProtKB">
        <authorList>
            <consortium name="RefSeq"/>
        </authorList>
    </citation>
    <scope>IDENTIFICATION</scope>
    <source>
        <tissue evidence="5">Whole sample</tissue>
    </source>
</reference>
<dbReference type="OrthoDB" id="203754at2759"/>
<dbReference type="InterPro" id="IPR017920">
    <property type="entry name" value="COMM"/>
</dbReference>
<protein>
    <recommendedName>
        <fullName evidence="1">COMM domain-containing protein 5</fullName>
    </recommendedName>
</protein>
<name>A0A8B8CY20_CRAVI</name>
<dbReference type="InterPro" id="IPR037357">
    <property type="entry name" value="COMMD5"/>
</dbReference>
<evidence type="ECO:0000259" key="3">
    <source>
        <dbReference type="PROSITE" id="PS51269"/>
    </source>
</evidence>
<sequence>MSIIQVTGSGGRVQSDRTPFYGGRVPPEISILIKPLSKCDKQTVGKILQLIVSSMEGKPVSHEQFKKISNENLTEQTLSIIYSGLYSLLKRAIRLPLTSLKPEMFKEDMNELQIPNEFQEDIGSVVFGARRPRIEHEILVSRPRLPKLDQLKWRVDVAISTSVLNRVLEPTISMEMKLSNGKIHMFEVPVAQFHQLRYNVAYVLKEMEDLEKKSILKIQD</sequence>
<proteinExistence type="inferred from homology"/>
<dbReference type="GeneID" id="111122620"/>
<dbReference type="KEGG" id="cvn:111122620"/>
<dbReference type="Proteomes" id="UP000694844">
    <property type="component" value="Chromosome 3"/>
</dbReference>